<sequence length="161" mass="18488">MGNSLRRAATSGRTGLTYRERKHVRDSWQAFCRAKPDYGVLIFVEFFQRYPSHLQLFPPFGNLPLRDLVCNHTFRAHGLAVGHQITAMVDTLDDPDVMIELIRKNAVRHALKSGVKAEHFESLLHVMLETMQTRCPEHFTPDVIAAWTKLFHVSYTWGALN</sequence>
<gene>
    <name evidence="1" type="ORF">HPB49_005710</name>
</gene>
<accession>A0ACB8C7J6</accession>
<reference evidence="1" key="1">
    <citation type="submission" date="2020-05" db="EMBL/GenBank/DDBJ databases">
        <title>Large-scale comparative analyses of tick genomes elucidate their genetic diversity and vector capacities.</title>
        <authorList>
            <person name="Jia N."/>
            <person name="Wang J."/>
            <person name="Shi W."/>
            <person name="Du L."/>
            <person name="Sun Y."/>
            <person name="Zhan W."/>
            <person name="Jiang J."/>
            <person name="Wang Q."/>
            <person name="Zhang B."/>
            <person name="Ji P."/>
            <person name="Sakyi L.B."/>
            <person name="Cui X."/>
            <person name="Yuan T."/>
            <person name="Jiang B."/>
            <person name="Yang W."/>
            <person name="Lam T.T.-Y."/>
            <person name="Chang Q."/>
            <person name="Ding S."/>
            <person name="Wang X."/>
            <person name="Zhu J."/>
            <person name="Ruan X."/>
            <person name="Zhao L."/>
            <person name="Wei J."/>
            <person name="Que T."/>
            <person name="Du C."/>
            <person name="Cheng J."/>
            <person name="Dai P."/>
            <person name="Han X."/>
            <person name="Huang E."/>
            <person name="Gao Y."/>
            <person name="Liu J."/>
            <person name="Shao H."/>
            <person name="Ye R."/>
            <person name="Li L."/>
            <person name="Wei W."/>
            <person name="Wang X."/>
            <person name="Wang C."/>
            <person name="Yang T."/>
            <person name="Huo Q."/>
            <person name="Li W."/>
            <person name="Guo W."/>
            <person name="Chen H."/>
            <person name="Zhou L."/>
            <person name="Ni X."/>
            <person name="Tian J."/>
            <person name="Zhou Y."/>
            <person name="Sheng Y."/>
            <person name="Liu T."/>
            <person name="Pan Y."/>
            <person name="Xia L."/>
            <person name="Li J."/>
            <person name="Zhao F."/>
            <person name="Cao W."/>
        </authorList>
    </citation>
    <scope>NUCLEOTIDE SEQUENCE</scope>
    <source>
        <strain evidence="1">Dsil-2018</strain>
    </source>
</reference>
<dbReference type="EMBL" id="CM023477">
    <property type="protein sequence ID" value="KAH7936844.1"/>
    <property type="molecule type" value="Genomic_DNA"/>
</dbReference>
<evidence type="ECO:0000313" key="2">
    <source>
        <dbReference type="Proteomes" id="UP000821865"/>
    </source>
</evidence>
<proteinExistence type="predicted"/>
<dbReference type="Proteomes" id="UP000821865">
    <property type="component" value="Chromosome 8"/>
</dbReference>
<protein>
    <submittedName>
        <fullName evidence="1">Uncharacterized protein</fullName>
    </submittedName>
</protein>
<keyword evidence="2" id="KW-1185">Reference proteome</keyword>
<evidence type="ECO:0000313" key="1">
    <source>
        <dbReference type="EMBL" id="KAH7936844.1"/>
    </source>
</evidence>
<name>A0ACB8C7J6_DERSI</name>
<comment type="caution">
    <text evidence="1">The sequence shown here is derived from an EMBL/GenBank/DDBJ whole genome shotgun (WGS) entry which is preliminary data.</text>
</comment>
<organism evidence="1 2">
    <name type="scientific">Dermacentor silvarum</name>
    <name type="common">Tick</name>
    <dbReference type="NCBI Taxonomy" id="543639"/>
    <lineage>
        <taxon>Eukaryota</taxon>
        <taxon>Metazoa</taxon>
        <taxon>Ecdysozoa</taxon>
        <taxon>Arthropoda</taxon>
        <taxon>Chelicerata</taxon>
        <taxon>Arachnida</taxon>
        <taxon>Acari</taxon>
        <taxon>Parasitiformes</taxon>
        <taxon>Ixodida</taxon>
        <taxon>Ixodoidea</taxon>
        <taxon>Ixodidae</taxon>
        <taxon>Rhipicephalinae</taxon>
        <taxon>Dermacentor</taxon>
    </lineage>
</organism>